<feature type="domain" description="DDE Tnp4" evidence="3">
    <location>
        <begin position="31"/>
        <end position="95"/>
    </location>
</feature>
<evidence type="ECO:0000259" key="3">
    <source>
        <dbReference type="Pfam" id="PF13359"/>
    </source>
</evidence>
<protein>
    <recommendedName>
        <fullName evidence="3">DDE Tnp4 domain-containing protein</fullName>
    </recommendedName>
</protein>
<evidence type="ECO:0000313" key="4">
    <source>
        <dbReference type="EMBL" id="KAJ8967600.1"/>
    </source>
</evidence>
<evidence type="ECO:0000313" key="5">
    <source>
        <dbReference type="Proteomes" id="UP001162156"/>
    </source>
</evidence>
<comment type="cofactor">
    <cofactor evidence="1">
        <name>a divalent metal cation</name>
        <dbReference type="ChEBI" id="CHEBI:60240"/>
    </cofactor>
</comment>
<name>A0AAV8ZQV4_9CUCU</name>
<dbReference type="InterPro" id="IPR027806">
    <property type="entry name" value="HARBI1_dom"/>
</dbReference>
<proteinExistence type="predicted"/>
<dbReference type="AlphaFoldDB" id="A0AAV8ZQV4"/>
<keyword evidence="5" id="KW-1185">Reference proteome</keyword>
<sequence length="110" mass="12426">MLFPKTEQEWQRIRNDFGEKWQFCNCCGAINGKHINIVKPPNSGSYYYNYKGKFSVILFPIANANYEFVIVHTGTNGKVSDGGILNSIGLYDKLKCKSLNFPQQTAPEGL</sequence>
<organism evidence="4 5">
    <name type="scientific">Rhamnusium bicolor</name>
    <dbReference type="NCBI Taxonomy" id="1586634"/>
    <lineage>
        <taxon>Eukaryota</taxon>
        <taxon>Metazoa</taxon>
        <taxon>Ecdysozoa</taxon>
        <taxon>Arthropoda</taxon>
        <taxon>Hexapoda</taxon>
        <taxon>Insecta</taxon>
        <taxon>Pterygota</taxon>
        <taxon>Neoptera</taxon>
        <taxon>Endopterygota</taxon>
        <taxon>Coleoptera</taxon>
        <taxon>Polyphaga</taxon>
        <taxon>Cucujiformia</taxon>
        <taxon>Chrysomeloidea</taxon>
        <taxon>Cerambycidae</taxon>
        <taxon>Lepturinae</taxon>
        <taxon>Rhagiini</taxon>
        <taxon>Rhamnusium</taxon>
    </lineage>
</organism>
<reference evidence="4" key="1">
    <citation type="journal article" date="2023" name="Insect Mol. Biol.">
        <title>Genome sequencing provides insights into the evolution of gene families encoding plant cell wall-degrading enzymes in longhorned beetles.</title>
        <authorList>
            <person name="Shin N.R."/>
            <person name="Okamura Y."/>
            <person name="Kirsch R."/>
            <person name="Pauchet Y."/>
        </authorList>
    </citation>
    <scope>NUCLEOTIDE SEQUENCE</scope>
    <source>
        <strain evidence="4">RBIC_L_NR</strain>
    </source>
</reference>
<dbReference type="EMBL" id="JANEYF010000847">
    <property type="protein sequence ID" value="KAJ8967600.1"/>
    <property type="molecule type" value="Genomic_DNA"/>
</dbReference>
<keyword evidence="2" id="KW-0479">Metal-binding</keyword>
<accession>A0AAV8ZQV4</accession>
<evidence type="ECO:0000256" key="2">
    <source>
        <dbReference type="ARBA" id="ARBA00022723"/>
    </source>
</evidence>
<dbReference type="GO" id="GO:0046872">
    <property type="term" value="F:metal ion binding"/>
    <property type="evidence" value="ECO:0007669"/>
    <property type="project" value="UniProtKB-KW"/>
</dbReference>
<gene>
    <name evidence="4" type="ORF">NQ314_002718</name>
</gene>
<dbReference type="Proteomes" id="UP001162156">
    <property type="component" value="Unassembled WGS sequence"/>
</dbReference>
<dbReference type="Pfam" id="PF13359">
    <property type="entry name" value="DDE_Tnp_4"/>
    <property type="match status" value="1"/>
</dbReference>
<comment type="caution">
    <text evidence="4">The sequence shown here is derived from an EMBL/GenBank/DDBJ whole genome shotgun (WGS) entry which is preliminary data.</text>
</comment>
<evidence type="ECO:0000256" key="1">
    <source>
        <dbReference type="ARBA" id="ARBA00001968"/>
    </source>
</evidence>